<sequence>MYKLSTIFTCLLVALSASASPLSEKRDANFASDVWDPKITKPSFGTIWKVGTNQTIAWDTAGIPESALDTRGVIYLGHLQGDSEHLDIAHPLASGFTYRDGSVSVTVPSVDTRLDYIVALLGDSGNISPKFMIANFEFMDKITDALGITKGN</sequence>
<protein>
    <submittedName>
        <fullName evidence="2">Uncharacterized protein</fullName>
    </submittedName>
</protein>
<evidence type="ECO:0000313" key="3">
    <source>
        <dbReference type="Proteomes" id="UP001497453"/>
    </source>
</evidence>
<name>A0ABP1CN64_9APHY</name>
<organism evidence="2 3">
    <name type="scientific">Somion occarium</name>
    <dbReference type="NCBI Taxonomy" id="3059160"/>
    <lineage>
        <taxon>Eukaryota</taxon>
        <taxon>Fungi</taxon>
        <taxon>Dikarya</taxon>
        <taxon>Basidiomycota</taxon>
        <taxon>Agaricomycotina</taxon>
        <taxon>Agaricomycetes</taxon>
        <taxon>Polyporales</taxon>
        <taxon>Cerrenaceae</taxon>
        <taxon>Somion</taxon>
    </lineage>
</organism>
<evidence type="ECO:0000313" key="2">
    <source>
        <dbReference type="EMBL" id="CAL1695562.1"/>
    </source>
</evidence>
<dbReference type="EMBL" id="OZ037944">
    <property type="protein sequence ID" value="CAL1695562.1"/>
    <property type="molecule type" value="Genomic_DNA"/>
</dbReference>
<feature type="chain" id="PRO_5045713386" evidence="1">
    <location>
        <begin position="20"/>
        <end position="152"/>
    </location>
</feature>
<accession>A0ABP1CN64</accession>
<keyword evidence="3" id="KW-1185">Reference proteome</keyword>
<feature type="signal peptide" evidence="1">
    <location>
        <begin position="1"/>
        <end position="19"/>
    </location>
</feature>
<keyword evidence="1" id="KW-0732">Signal</keyword>
<evidence type="ECO:0000256" key="1">
    <source>
        <dbReference type="SAM" id="SignalP"/>
    </source>
</evidence>
<gene>
    <name evidence="2" type="ORF">GFSPODELE1_LOCUS804</name>
</gene>
<proteinExistence type="predicted"/>
<dbReference type="Proteomes" id="UP001497453">
    <property type="component" value="Chromosome 1"/>
</dbReference>
<reference evidence="3" key="1">
    <citation type="submission" date="2024-04" db="EMBL/GenBank/DDBJ databases">
        <authorList>
            <person name="Shaw F."/>
            <person name="Minotto A."/>
        </authorList>
    </citation>
    <scope>NUCLEOTIDE SEQUENCE [LARGE SCALE GENOMIC DNA]</scope>
</reference>